<evidence type="ECO:0000256" key="7">
    <source>
        <dbReference type="ARBA" id="ARBA00023239"/>
    </source>
</evidence>
<feature type="domain" description="Indole-3-glycerol phosphate synthase" evidence="8">
    <location>
        <begin position="25"/>
        <end position="75"/>
    </location>
</feature>
<comment type="caution">
    <text evidence="9">The sequence shown here is derived from an EMBL/GenBank/DDBJ whole genome shotgun (WGS) entry which is preliminary data.</text>
</comment>
<proteinExistence type="predicted"/>
<evidence type="ECO:0000313" key="10">
    <source>
        <dbReference type="Proteomes" id="UP000319716"/>
    </source>
</evidence>
<name>A0A4Y1ZH68_9BACL</name>
<evidence type="ECO:0000256" key="6">
    <source>
        <dbReference type="ARBA" id="ARBA00023141"/>
    </source>
</evidence>
<dbReference type="EMBL" id="BEXB01000033">
    <property type="protein sequence ID" value="GAY77788.1"/>
    <property type="molecule type" value="Genomic_DNA"/>
</dbReference>
<reference evidence="9 10" key="1">
    <citation type="submission" date="2017-11" db="EMBL/GenBank/DDBJ databases">
        <title>Draft Genome Sequence of Sporolactobacillus inulinus NBRC 111894 Isolated from Koso, a Japanese Sugar-Vegetable Fermented Beverage.</title>
        <authorList>
            <person name="Chiou T.Y."/>
            <person name="Oshima K."/>
            <person name="Suda W."/>
            <person name="Hattori M."/>
            <person name="Takahashi T."/>
        </authorList>
    </citation>
    <scope>NUCLEOTIDE SEQUENCE [LARGE SCALE GENOMIC DNA]</scope>
    <source>
        <strain evidence="9 10">NBRC111894</strain>
    </source>
</reference>
<keyword evidence="4" id="KW-0028">Amino-acid biosynthesis</keyword>
<evidence type="ECO:0000256" key="4">
    <source>
        <dbReference type="ARBA" id="ARBA00022605"/>
    </source>
</evidence>
<dbReference type="InterPro" id="IPR013785">
    <property type="entry name" value="Aldolase_TIM"/>
</dbReference>
<evidence type="ECO:0000256" key="1">
    <source>
        <dbReference type="ARBA" id="ARBA00001633"/>
    </source>
</evidence>
<keyword evidence="7 9" id="KW-0456">Lyase</keyword>
<dbReference type="SUPFAM" id="SSF51366">
    <property type="entry name" value="Ribulose-phoshate binding barrel"/>
    <property type="match status" value="1"/>
</dbReference>
<dbReference type="GO" id="GO:0004425">
    <property type="term" value="F:indole-3-glycerol-phosphate synthase activity"/>
    <property type="evidence" value="ECO:0007669"/>
    <property type="project" value="UniProtKB-EC"/>
</dbReference>
<dbReference type="AlphaFoldDB" id="A0A4Y1ZH68"/>
<dbReference type="EC" id="4.1.1.48" evidence="3"/>
<dbReference type="Pfam" id="PF00218">
    <property type="entry name" value="IGPS"/>
    <property type="match status" value="1"/>
</dbReference>
<organism evidence="9 10">
    <name type="scientific">Sporolactobacillus inulinus</name>
    <dbReference type="NCBI Taxonomy" id="2078"/>
    <lineage>
        <taxon>Bacteria</taxon>
        <taxon>Bacillati</taxon>
        <taxon>Bacillota</taxon>
        <taxon>Bacilli</taxon>
        <taxon>Bacillales</taxon>
        <taxon>Sporolactobacillaceae</taxon>
        <taxon>Sporolactobacillus</taxon>
    </lineage>
</organism>
<protein>
    <recommendedName>
        <fullName evidence="3">indole-3-glycerol-phosphate synthase</fullName>
        <ecNumber evidence="3">4.1.1.48</ecNumber>
    </recommendedName>
</protein>
<keyword evidence="6" id="KW-0057">Aromatic amino acid biosynthesis</keyword>
<dbReference type="Gene3D" id="3.20.20.70">
    <property type="entry name" value="Aldolase class I"/>
    <property type="match status" value="1"/>
</dbReference>
<evidence type="ECO:0000256" key="3">
    <source>
        <dbReference type="ARBA" id="ARBA00012362"/>
    </source>
</evidence>
<comment type="pathway">
    <text evidence="2">Amino-acid biosynthesis; L-tryptophan biosynthesis; L-tryptophan from chorismate: step 4/5.</text>
</comment>
<keyword evidence="5" id="KW-0822">Tryptophan biosynthesis</keyword>
<accession>A0A4Y1ZH68</accession>
<dbReference type="GO" id="GO:0000162">
    <property type="term" value="P:L-tryptophan biosynthetic process"/>
    <property type="evidence" value="ECO:0007669"/>
    <property type="project" value="UniProtKB-UniPathway"/>
</dbReference>
<evidence type="ECO:0000313" key="9">
    <source>
        <dbReference type="EMBL" id="GAY77788.1"/>
    </source>
</evidence>
<dbReference type="UniPathway" id="UPA00035">
    <property type="reaction ID" value="UER00043"/>
</dbReference>
<gene>
    <name evidence="9" type="ORF">NBRC111894_3342</name>
</gene>
<evidence type="ECO:0000256" key="5">
    <source>
        <dbReference type="ARBA" id="ARBA00022822"/>
    </source>
</evidence>
<dbReference type="InterPro" id="IPR011060">
    <property type="entry name" value="RibuloseP-bd_barrel"/>
</dbReference>
<comment type="catalytic activity">
    <reaction evidence="1">
        <text>1-(2-carboxyphenylamino)-1-deoxy-D-ribulose 5-phosphate + H(+) = (1S,2R)-1-C-(indol-3-yl)glycerol 3-phosphate + CO2 + H2O</text>
        <dbReference type="Rhea" id="RHEA:23476"/>
        <dbReference type="ChEBI" id="CHEBI:15377"/>
        <dbReference type="ChEBI" id="CHEBI:15378"/>
        <dbReference type="ChEBI" id="CHEBI:16526"/>
        <dbReference type="ChEBI" id="CHEBI:58613"/>
        <dbReference type="ChEBI" id="CHEBI:58866"/>
        <dbReference type="EC" id="4.1.1.48"/>
    </reaction>
</comment>
<sequence>MSESILDQILITKKEELTHFSLPDPMPQPKLHYSLKDALLRPNHRLGLIAEVKHASPSKGIFRTKISAKKLRLSMRPHVQTQSVFLRIKTIFMVPLTT</sequence>
<dbReference type="InterPro" id="IPR013798">
    <property type="entry name" value="Indole-3-glycerol_P_synth_dom"/>
</dbReference>
<evidence type="ECO:0000259" key="8">
    <source>
        <dbReference type="Pfam" id="PF00218"/>
    </source>
</evidence>
<dbReference type="Proteomes" id="UP000319716">
    <property type="component" value="Unassembled WGS sequence"/>
</dbReference>
<evidence type="ECO:0000256" key="2">
    <source>
        <dbReference type="ARBA" id="ARBA00004696"/>
    </source>
</evidence>